<evidence type="ECO:0000256" key="1">
    <source>
        <dbReference type="ARBA" id="ARBA00004141"/>
    </source>
</evidence>
<comment type="caution">
    <text evidence="6">The sequence shown here is derived from an EMBL/GenBank/DDBJ whole genome shotgun (WGS) entry which is preliminary data.</text>
</comment>
<protein>
    <recommendedName>
        <fullName evidence="5">Probable membrane transporter protein</fullName>
    </recommendedName>
</protein>
<comment type="subcellular location">
    <subcellularLocation>
        <location evidence="5">Cell membrane</location>
        <topology evidence="5">Multi-pass membrane protein</topology>
    </subcellularLocation>
    <subcellularLocation>
        <location evidence="1">Membrane</location>
        <topology evidence="1">Multi-pass membrane protein</topology>
    </subcellularLocation>
</comment>
<organism evidence="6 7">
    <name type="scientific">Microvirga aerilata</name>
    <dbReference type="NCBI Taxonomy" id="670292"/>
    <lineage>
        <taxon>Bacteria</taxon>
        <taxon>Pseudomonadati</taxon>
        <taxon>Pseudomonadota</taxon>
        <taxon>Alphaproteobacteria</taxon>
        <taxon>Hyphomicrobiales</taxon>
        <taxon>Methylobacteriaceae</taxon>
        <taxon>Microvirga</taxon>
    </lineage>
</organism>
<reference evidence="6" key="1">
    <citation type="submission" date="2021-01" db="EMBL/GenBank/DDBJ databases">
        <title>Microvirga sp.</title>
        <authorList>
            <person name="Kim M.K."/>
        </authorList>
    </citation>
    <scope>NUCLEOTIDE SEQUENCE</scope>
    <source>
        <strain evidence="6">5420S-16</strain>
    </source>
</reference>
<feature type="transmembrane region" description="Helical" evidence="5">
    <location>
        <begin position="89"/>
        <end position="107"/>
    </location>
</feature>
<proteinExistence type="inferred from homology"/>
<keyword evidence="2 5" id="KW-0812">Transmembrane</keyword>
<dbReference type="InterPro" id="IPR002781">
    <property type="entry name" value="TM_pro_TauE-like"/>
</dbReference>
<dbReference type="AlphaFoldDB" id="A0A936ZCF9"/>
<sequence length="108" mass="10795">MGIGLLSGLTGTGGGIFLSPLLLFMGWSDTRTASGIVAAFILCNSFAGLLGNIASVQALPAELPLYAGAVFLGGLIGTTFGLRLASPAILKALGVVLVIAALKMLGVY</sequence>
<dbReference type="Pfam" id="PF01925">
    <property type="entry name" value="TauE"/>
    <property type="match status" value="1"/>
</dbReference>
<dbReference type="GO" id="GO:0005886">
    <property type="term" value="C:plasma membrane"/>
    <property type="evidence" value="ECO:0007669"/>
    <property type="project" value="UniProtKB-SubCell"/>
</dbReference>
<evidence type="ECO:0000256" key="4">
    <source>
        <dbReference type="ARBA" id="ARBA00023136"/>
    </source>
</evidence>
<evidence type="ECO:0000313" key="6">
    <source>
        <dbReference type="EMBL" id="MBL0408291.1"/>
    </source>
</evidence>
<comment type="similarity">
    <text evidence="5">Belongs to the 4-toluene sulfonate uptake permease (TSUP) (TC 2.A.102) family.</text>
</comment>
<evidence type="ECO:0000256" key="3">
    <source>
        <dbReference type="ARBA" id="ARBA00022989"/>
    </source>
</evidence>
<dbReference type="Proteomes" id="UP000605848">
    <property type="component" value="Unassembled WGS sequence"/>
</dbReference>
<feature type="transmembrane region" description="Helical" evidence="5">
    <location>
        <begin position="36"/>
        <end position="59"/>
    </location>
</feature>
<keyword evidence="4 5" id="KW-0472">Membrane</keyword>
<accession>A0A936ZCF9</accession>
<evidence type="ECO:0000256" key="2">
    <source>
        <dbReference type="ARBA" id="ARBA00022692"/>
    </source>
</evidence>
<keyword evidence="3 5" id="KW-1133">Transmembrane helix</keyword>
<name>A0A936ZCF9_9HYPH</name>
<evidence type="ECO:0000313" key="7">
    <source>
        <dbReference type="Proteomes" id="UP000605848"/>
    </source>
</evidence>
<feature type="transmembrane region" description="Helical" evidence="5">
    <location>
        <begin position="6"/>
        <end position="24"/>
    </location>
</feature>
<dbReference type="EMBL" id="JAEQMY010000179">
    <property type="protein sequence ID" value="MBL0408291.1"/>
    <property type="molecule type" value="Genomic_DNA"/>
</dbReference>
<feature type="transmembrane region" description="Helical" evidence="5">
    <location>
        <begin position="65"/>
        <end position="82"/>
    </location>
</feature>
<keyword evidence="7" id="KW-1185">Reference proteome</keyword>
<evidence type="ECO:0000256" key="5">
    <source>
        <dbReference type="RuleBase" id="RU363041"/>
    </source>
</evidence>
<keyword evidence="5" id="KW-1003">Cell membrane</keyword>
<gene>
    <name evidence="6" type="ORF">JKG68_30900</name>
</gene>